<evidence type="ECO:0000256" key="6">
    <source>
        <dbReference type="ARBA" id="ARBA00023180"/>
    </source>
</evidence>
<protein>
    <recommendedName>
        <fullName evidence="7">Fibrinogen C-terminal domain-containing protein</fullName>
    </recommendedName>
</protein>
<proteinExistence type="predicted"/>
<dbReference type="SUPFAM" id="SSF56496">
    <property type="entry name" value="Fibrinogen C-terminal domain-like"/>
    <property type="match status" value="1"/>
</dbReference>
<evidence type="ECO:0000256" key="1">
    <source>
        <dbReference type="ARBA" id="ARBA00004613"/>
    </source>
</evidence>
<organism evidence="8 9">
    <name type="scientific">Pinctada imbricata</name>
    <name type="common">Atlantic pearl-oyster</name>
    <name type="synonym">Pinctada martensii</name>
    <dbReference type="NCBI Taxonomy" id="66713"/>
    <lineage>
        <taxon>Eukaryota</taxon>
        <taxon>Metazoa</taxon>
        <taxon>Spiralia</taxon>
        <taxon>Lophotrochozoa</taxon>
        <taxon>Mollusca</taxon>
        <taxon>Bivalvia</taxon>
        <taxon>Autobranchia</taxon>
        <taxon>Pteriomorphia</taxon>
        <taxon>Pterioida</taxon>
        <taxon>Pterioidea</taxon>
        <taxon>Pteriidae</taxon>
        <taxon>Pinctada</taxon>
    </lineage>
</organism>
<comment type="caution">
    <text evidence="8">The sequence shown here is derived from an EMBL/GenBank/DDBJ whole genome shotgun (WGS) entry which is preliminary data.</text>
</comment>
<evidence type="ECO:0000256" key="5">
    <source>
        <dbReference type="ARBA" id="ARBA00023157"/>
    </source>
</evidence>
<dbReference type="InterPro" id="IPR014716">
    <property type="entry name" value="Fibrinogen_a/b/g_C_1"/>
</dbReference>
<dbReference type="Proteomes" id="UP001186944">
    <property type="component" value="Unassembled WGS sequence"/>
</dbReference>
<evidence type="ECO:0000256" key="4">
    <source>
        <dbReference type="ARBA" id="ARBA00023054"/>
    </source>
</evidence>
<dbReference type="AlphaFoldDB" id="A0AA89C159"/>
<dbReference type="PANTHER" id="PTHR47221:SF6">
    <property type="entry name" value="FIBRINOGEN ALPHA CHAIN"/>
    <property type="match status" value="1"/>
</dbReference>
<dbReference type="Gene3D" id="3.90.215.10">
    <property type="entry name" value="Gamma Fibrinogen, chain A, domain 1"/>
    <property type="match status" value="1"/>
</dbReference>
<gene>
    <name evidence="8" type="ORF">FSP39_008649</name>
</gene>
<dbReference type="GO" id="GO:0005576">
    <property type="term" value="C:extracellular region"/>
    <property type="evidence" value="ECO:0007669"/>
    <property type="project" value="UniProtKB-SubCell"/>
</dbReference>
<dbReference type="NCBIfam" id="NF040941">
    <property type="entry name" value="GGGWT_bact"/>
    <property type="match status" value="1"/>
</dbReference>
<name>A0AA89C159_PINIB</name>
<keyword evidence="4" id="KW-0175">Coiled coil</keyword>
<accession>A0AA89C159</accession>
<evidence type="ECO:0000259" key="7">
    <source>
        <dbReference type="PROSITE" id="PS51406"/>
    </source>
</evidence>
<dbReference type="Pfam" id="PF00147">
    <property type="entry name" value="Fibrinogen_C"/>
    <property type="match status" value="1"/>
</dbReference>
<keyword evidence="6" id="KW-0325">Glycoprotein</keyword>
<evidence type="ECO:0000256" key="2">
    <source>
        <dbReference type="ARBA" id="ARBA00022525"/>
    </source>
</evidence>
<keyword evidence="5" id="KW-1015">Disulfide bond</keyword>
<evidence type="ECO:0000256" key="3">
    <source>
        <dbReference type="ARBA" id="ARBA00022729"/>
    </source>
</evidence>
<keyword evidence="9" id="KW-1185">Reference proteome</keyword>
<dbReference type="EMBL" id="VSWD01000005">
    <property type="protein sequence ID" value="KAK3102091.1"/>
    <property type="molecule type" value="Genomic_DNA"/>
</dbReference>
<evidence type="ECO:0000313" key="8">
    <source>
        <dbReference type="EMBL" id="KAK3102091.1"/>
    </source>
</evidence>
<dbReference type="InterPro" id="IPR037579">
    <property type="entry name" value="FIB_ANG-like"/>
</dbReference>
<dbReference type="InterPro" id="IPR036056">
    <property type="entry name" value="Fibrinogen-like_C"/>
</dbReference>
<dbReference type="PROSITE" id="PS51406">
    <property type="entry name" value="FIBRINOGEN_C_2"/>
    <property type="match status" value="1"/>
</dbReference>
<feature type="domain" description="Fibrinogen C-terminal" evidence="7">
    <location>
        <begin position="1"/>
        <end position="121"/>
    </location>
</feature>
<keyword evidence="2" id="KW-0964">Secreted</keyword>
<comment type="subcellular location">
    <subcellularLocation>
        <location evidence="1">Secreted</location>
    </subcellularLocation>
</comment>
<dbReference type="PANTHER" id="PTHR47221">
    <property type="entry name" value="FIBRINOGEN ALPHA CHAIN"/>
    <property type="match status" value="1"/>
</dbReference>
<evidence type="ECO:0000313" key="9">
    <source>
        <dbReference type="Proteomes" id="UP001186944"/>
    </source>
</evidence>
<sequence length="159" mass="18713">MGSAVNGVYTIFPAGEVNATKAYCDMTVEPEGWTIFQRRMNGLTDFYRNWEDYKYGFGKPNDEYWLGNSYVHQLTKNRDCQLRIDLVNWDNLARYAEYEQFSIGDENSGYRLSIGTYSGNADVYLRSIVPREFAYRQFPDKLRPYYQIRWIPLAQTKTS</sequence>
<keyword evidence="3" id="KW-0732">Signal</keyword>
<reference evidence="8" key="1">
    <citation type="submission" date="2019-08" db="EMBL/GenBank/DDBJ databases">
        <title>The improved chromosome-level genome for the pearl oyster Pinctada fucata martensii using PacBio sequencing and Hi-C.</title>
        <authorList>
            <person name="Zheng Z."/>
        </authorList>
    </citation>
    <scope>NUCLEOTIDE SEQUENCE</scope>
    <source>
        <strain evidence="8">ZZ-2019</strain>
        <tissue evidence="8">Adductor muscle</tissue>
    </source>
</reference>
<dbReference type="SMART" id="SM00186">
    <property type="entry name" value="FBG"/>
    <property type="match status" value="1"/>
</dbReference>
<dbReference type="InterPro" id="IPR002181">
    <property type="entry name" value="Fibrinogen_a/b/g_C_dom"/>
</dbReference>